<keyword evidence="1" id="KW-0472">Membrane</keyword>
<feature type="domain" description="2TM" evidence="2">
    <location>
        <begin position="26"/>
        <end position="108"/>
    </location>
</feature>
<evidence type="ECO:0000313" key="4">
    <source>
        <dbReference type="Proteomes" id="UP000244527"/>
    </source>
</evidence>
<feature type="transmembrane region" description="Helical" evidence="1">
    <location>
        <begin position="36"/>
        <end position="55"/>
    </location>
</feature>
<evidence type="ECO:0000313" key="3">
    <source>
        <dbReference type="EMBL" id="AWG23613.1"/>
    </source>
</evidence>
<dbReference type="Proteomes" id="UP000244527">
    <property type="component" value="Chromosome"/>
</dbReference>
<sequence>MMRKDKRILDNYDLDPNSDQARYNAAYKRVKRIKGFYVHLLVCVLVNAFILISIVKSSGFGVEMLWKWETWSTALFWGIGIVVHGWSVFGKNYFFGSDWEEKKMKEFMSEEESNKWE</sequence>
<evidence type="ECO:0000256" key="1">
    <source>
        <dbReference type="SAM" id="Phobius"/>
    </source>
</evidence>
<feature type="transmembrane region" description="Helical" evidence="1">
    <location>
        <begin position="75"/>
        <end position="95"/>
    </location>
</feature>
<name>A0A2S1LIM8_9FLAO</name>
<dbReference type="AlphaFoldDB" id="A0A2S1LIM8"/>
<dbReference type="Pfam" id="PF13239">
    <property type="entry name" value="2TM"/>
    <property type="match status" value="1"/>
</dbReference>
<dbReference type="EMBL" id="CP020918">
    <property type="protein sequence ID" value="AWG23613.1"/>
    <property type="molecule type" value="Genomic_DNA"/>
</dbReference>
<keyword evidence="1" id="KW-1133">Transmembrane helix</keyword>
<gene>
    <name evidence="3" type="ORF">FFWV33_09860</name>
</gene>
<keyword evidence="1" id="KW-0812">Transmembrane</keyword>
<dbReference type="InterPro" id="IPR025698">
    <property type="entry name" value="2TM_dom"/>
</dbReference>
<reference evidence="3 4" key="1">
    <citation type="submission" date="2017-04" db="EMBL/GenBank/DDBJ databases">
        <title>Compelte genome sequence of WV33.</title>
        <authorList>
            <person name="Lee P.C."/>
        </authorList>
    </citation>
    <scope>NUCLEOTIDE SEQUENCE [LARGE SCALE GENOMIC DNA]</scope>
    <source>
        <strain evidence="3 4">WV33</strain>
    </source>
</reference>
<organism evidence="3 4">
    <name type="scientific">Flavobacterium faecale</name>
    <dbReference type="NCBI Taxonomy" id="1355330"/>
    <lineage>
        <taxon>Bacteria</taxon>
        <taxon>Pseudomonadati</taxon>
        <taxon>Bacteroidota</taxon>
        <taxon>Flavobacteriia</taxon>
        <taxon>Flavobacteriales</taxon>
        <taxon>Flavobacteriaceae</taxon>
        <taxon>Flavobacterium</taxon>
    </lineage>
</organism>
<dbReference type="KEGG" id="ffa:FFWV33_09860"/>
<protein>
    <recommendedName>
        <fullName evidence="2">2TM domain-containing protein</fullName>
    </recommendedName>
</protein>
<keyword evidence="4" id="KW-1185">Reference proteome</keyword>
<proteinExistence type="predicted"/>
<accession>A0A2S1LIM8</accession>
<evidence type="ECO:0000259" key="2">
    <source>
        <dbReference type="Pfam" id="PF13239"/>
    </source>
</evidence>